<name>A0AAD9HCD1_9PEZI</name>
<dbReference type="Proteomes" id="UP001232148">
    <property type="component" value="Unassembled WGS sequence"/>
</dbReference>
<evidence type="ECO:0000256" key="2">
    <source>
        <dbReference type="SAM" id="MobiDB-lite"/>
    </source>
</evidence>
<feature type="region of interest" description="Disordered" evidence="2">
    <location>
        <begin position="662"/>
        <end position="705"/>
    </location>
</feature>
<protein>
    <submittedName>
        <fullName evidence="3">Uncharacterized protein</fullName>
    </submittedName>
</protein>
<evidence type="ECO:0000313" key="4">
    <source>
        <dbReference type="Proteomes" id="UP001232148"/>
    </source>
</evidence>
<dbReference type="AlphaFoldDB" id="A0AAD9HCD1"/>
<feature type="region of interest" description="Disordered" evidence="2">
    <location>
        <begin position="176"/>
        <end position="243"/>
    </location>
</feature>
<feature type="region of interest" description="Disordered" evidence="2">
    <location>
        <begin position="256"/>
        <end position="332"/>
    </location>
</feature>
<organism evidence="3 4">
    <name type="scientific">Colletotrichum zoysiae</name>
    <dbReference type="NCBI Taxonomy" id="1216348"/>
    <lineage>
        <taxon>Eukaryota</taxon>
        <taxon>Fungi</taxon>
        <taxon>Dikarya</taxon>
        <taxon>Ascomycota</taxon>
        <taxon>Pezizomycotina</taxon>
        <taxon>Sordariomycetes</taxon>
        <taxon>Hypocreomycetidae</taxon>
        <taxon>Glomerellales</taxon>
        <taxon>Glomerellaceae</taxon>
        <taxon>Colletotrichum</taxon>
        <taxon>Colletotrichum graminicola species complex</taxon>
    </lineage>
</organism>
<keyword evidence="1" id="KW-0175">Coiled coil</keyword>
<keyword evidence="4" id="KW-1185">Reference proteome</keyword>
<evidence type="ECO:0000313" key="3">
    <source>
        <dbReference type="EMBL" id="KAK2025357.1"/>
    </source>
</evidence>
<evidence type="ECO:0000256" key="1">
    <source>
        <dbReference type="SAM" id="Coils"/>
    </source>
</evidence>
<sequence length="705" mass="78685">MVHPDVFFISGVSLPIPPWPENPILSGAVLLHPANVKRFGQSLECNNVQDRQRRIYVNLVVLFRLITHCRHLAFDHDAFWTFIQRHWGITNACSQKIEHLVDIYSERRRVYLAAPYIRRKHCDLLTDLIDAWNSRDSSPEPSFHLSRRDIADEWDRVKTSWLEQLRLDHHSLLDESNPPTIGAFPAKNTPSPSGLQIKGGSSRAPPSGKSLFDRVTDPSPARHRMSPATPNRHTTESPAPKPAEDAIVDLIQAESRKRRFASDAPDTAKRQCIPASPLRCPPPENEAASAARKPAAKGQLRNGSGDMSIDASLGPAQDASQHGMGAQQAEQSLTLGDPAASCIEQHVGVNNSLSSVAFDRRMQESDKEVEKLKEQTRLLLESRELSRDIQKAHDHLIMFTASKCQEALEKLDQLSNQVNVLGTEAAAFRQSGEQLQKRQTEQQDLIQGFQGHIAGVQSALEEARKEITASGSRRSHDDKYIQAVEARLSQLESKLESQTEPSTLEKDETGSLEAVAPMRFNKLHEETEIIDPSHPLKVEFANRFKKMEGTIATSTALINNCRTLVEVSKTTVDQHLQALDSRVKLLENQLSNHIALQAKIGNEQTKRLELVEAELTRYKEAASNQLQQERPSRSEFADLQAQLNAMKKSVAIIEQRQGANLTDENLGTPLSPISQTALNRTPRSEQKLPSSRKHVPNTVAVKNEN</sequence>
<accession>A0AAD9HCD1</accession>
<feature type="compositionally biased region" description="Polar residues" evidence="2">
    <location>
        <begin position="671"/>
        <end position="681"/>
    </location>
</feature>
<feature type="coiled-coil region" evidence="1">
    <location>
        <begin position="355"/>
        <end position="424"/>
    </location>
</feature>
<dbReference type="EMBL" id="MU842939">
    <property type="protein sequence ID" value="KAK2025357.1"/>
    <property type="molecule type" value="Genomic_DNA"/>
</dbReference>
<proteinExistence type="predicted"/>
<comment type="caution">
    <text evidence="3">The sequence shown here is derived from an EMBL/GenBank/DDBJ whole genome shotgun (WGS) entry which is preliminary data.</text>
</comment>
<feature type="coiled-coil region" evidence="1">
    <location>
        <begin position="576"/>
        <end position="656"/>
    </location>
</feature>
<reference evidence="3" key="1">
    <citation type="submission" date="2021-06" db="EMBL/GenBank/DDBJ databases">
        <title>Comparative genomics, transcriptomics and evolutionary studies reveal genomic signatures of adaptation to plant cell wall in hemibiotrophic fungi.</title>
        <authorList>
            <consortium name="DOE Joint Genome Institute"/>
            <person name="Baroncelli R."/>
            <person name="Diaz J.F."/>
            <person name="Benocci T."/>
            <person name="Peng M."/>
            <person name="Battaglia E."/>
            <person name="Haridas S."/>
            <person name="Andreopoulos W."/>
            <person name="Labutti K."/>
            <person name="Pangilinan J."/>
            <person name="Floch G.L."/>
            <person name="Makela M.R."/>
            <person name="Henrissat B."/>
            <person name="Grigoriev I.V."/>
            <person name="Crouch J.A."/>
            <person name="De Vries R.P."/>
            <person name="Sukno S.A."/>
            <person name="Thon M.R."/>
        </authorList>
    </citation>
    <scope>NUCLEOTIDE SEQUENCE</scope>
    <source>
        <strain evidence="3">MAFF235873</strain>
    </source>
</reference>
<gene>
    <name evidence="3" type="ORF">LX32DRAFT_685261</name>
</gene>